<dbReference type="STRING" id="699246.HMPREF0868_0156"/>
<keyword evidence="2" id="KW-1185">Reference proteome</keyword>
<evidence type="ECO:0000313" key="2">
    <source>
        <dbReference type="Proteomes" id="UP000008234"/>
    </source>
</evidence>
<dbReference type="Proteomes" id="UP000008234">
    <property type="component" value="Chromosome"/>
</dbReference>
<dbReference type="KEGG" id="clo:HMPREF0868_0156"/>
<organism evidence="1 2">
    <name type="scientific">Mageeibacillus indolicus (strain UPII9-5)</name>
    <name type="common">Clostridiales genomosp. BVAB3 (strain UPII9-5)</name>
    <dbReference type="NCBI Taxonomy" id="699246"/>
    <lineage>
        <taxon>Bacteria</taxon>
        <taxon>Bacillati</taxon>
        <taxon>Bacillota</taxon>
        <taxon>Clostridia</taxon>
        <taxon>Eubacteriales</taxon>
        <taxon>Oscillospiraceae</taxon>
        <taxon>Mageeibacillus</taxon>
    </lineage>
</organism>
<gene>
    <name evidence="1" type="ordered locus">HMPREF0868_0156</name>
</gene>
<accession>E1PK96</accession>
<sequence length="66" mass="7861">MFHQQLMLIFAEFGKVKSQHSDSVEVQALVKKLQEFITANFYFAPRLRGGKIRFRLIIMVRKSRIY</sequence>
<dbReference type="HOGENOM" id="CLU_2826014_0_0_9"/>
<name>E1PK96_MAGIU</name>
<dbReference type="EMBL" id="CP001850">
    <property type="protein sequence ID" value="ADN43951.1"/>
    <property type="molecule type" value="Genomic_DNA"/>
</dbReference>
<reference evidence="2" key="1">
    <citation type="submission" date="2009-12" db="EMBL/GenBank/DDBJ databases">
        <title>Sequence of Clostridiales genomosp. BVAB3 str. UPII9-5.</title>
        <authorList>
            <person name="Madupu R."/>
            <person name="Durkin A.S."/>
            <person name="Torralba M."/>
            <person name="Methe B."/>
            <person name="Sutton G.G."/>
            <person name="Strausberg R.L."/>
            <person name="Nelson K.E."/>
        </authorList>
    </citation>
    <scope>NUCLEOTIDE SEQUENCE [LARGE SCALE GENOMIC DNA]</scope>
    <source>
        <strain evidence="2">UPII9-5</strain>
    </source>
</reference>
<proteinExistence type="predicted"/>
<dbReference type="eggNOG" id="COG0789">
    <property type="taxonomic scope" value="Bacteria"/>
</dbReference>
<dbReference type="AlphaFoldDB" id="E1PK96"/>
<evidence type="ECO:0000313" key="1">
    <source>
        <dbReference type="EMBL" id="ADN43951.1"/>
    </source>
</evidence>
<protein>
    <submittedName>
        <fullName evidence="1">Uncharacterized protein</fullName>
    </submittedName>
</protein>